<dbReference type="InterPro" id="IPR037445">
    <property type="entry name" value="MAGE"/>
</dbReference>
<dbReference type="InParanoid" id="A5E4M1"/>
<feature type="compositionally biased region" description="Low complexity" evidence="1">
    <location>
        <begin position="56"/>
        <end position="70"/>
    </location>
</feature>
<organism evidence="3 4">
    <name type="scientific">Lodderomyces elongisporus (strain ATCC 11503 / CBS 2605 / JCM 1781 / NBRC 1676 / NRRL YB-4239)</name>
    <name type="common">Yeast</name>
    <name type="synonym">Saccharomyces elongisporus</name>
    <dbReference type="NCBI Taxonomy" id="379508"/>
    <lineage>
        <taxon>Eukaryota</taxon>
        <taxon>Fungi</taxon>
        <taxon>Dikarya</taxon>
        <taxon>Ascomycota</taxon>
        <taxon>Saccharomycotina</taxon>
        <taxon>Pichiomycetes</taxon>
        <taxon>Debaryomycetaceae</taxon>
        <taxon>Candida/Lodderomyces clade</taxon>
        <taxon>Lodderomyces</taxon>
    </lineage>
</organism>
<feature type="region of interest" description="Disordered" evidence="1">
    <location>
        <begin position="1"/>
        <end position="71"/>
    </location>
</feature>
<name>A5E4M1_LODEL</name>
<sequence>MARRKITLAELEADEDSTYHQTDQPLQKRKRRNVIEDDNDEGDGDYQADDGQQHGSNNNNSSSSSNNNNNRQLQSHLLDTLHELMHNEHDMQHDVNQVVKLILSRELKGGFFKREYINQNLSHKKFKSDLILKEAIQVLENVYGLTLQEAPAMKVKQDRVKGRRAATATATGSGSASRTGTGTGPGLGPGIATGSSQGSVKKPLVVVSTLSREAKEVLGELWSRDTTSSLDMSKLGSDKFFMPRYSRTKTLPSSNFDLVKAGIMMVVITLVILNENHISEQQLLRSLKTFGLPDGLRQANSNINMNSPDLIKELVAREYLVKEEISIGDNNSGNGASGGNGGNGGNGANSRYNSRTSSRNKDNDTDKDKILEYSLGRRSLVEFTAQSVFDFIKIVYGDDFSDTIAELTIVTIERAYGVAWAQEESSVNSPAPGDGEEQERETQQDVEAV</sequence>
<dbReference type="FunCoup" id="A5E4M1">
    <property type="interactions" value="26"/>
</dbReference>
<dbReference type="GO" id="GO:0006281">
    <property type="term" value="P:DNA repair"/>
    <property type="evidence" value="ECO:0007669"/>
    <property type="project" value="TreeGrafter"/>
</dbReference>
<dbReference type="InterPro" id="IPR002190">
    <property type="entry name" value="MHD_dom"/>
</dbReference>
<accession>A5E4M1</accession>
<reference evidence="3 4" key="1">
    <citation type="journal article" date="2009" name="Nature">
        <title>Evolution of pathogenicity and sexual reproduction in eight Candida genomes.</title>
        <authorList>
            <person name="Butler G."/>
            <person name="Rasmussen M.D."/>
            <person name="Lin M.F."/>
            <person name="Santos M.A."/>
            <person name="Sakthikumar S."/>
            <person name="Munro C.A."/>
            <person name="Rheinbay E."/>
            <person name="Grabherr M."/>
            <person name="Forche A."/>
            <person name="Reedy J.L."/>
            <person name="Agrafioti I."/>
            <person name="Arnaud M.B."/>
            <person name="Bates S."/>
            <person name="Brown A.J."/>
            <person name="Brunke S."/>
            <person name="Costanzo M.C."/>
            <person name="Fitzpatrick D.A."/>
            <person name="de Groot P.W."/>
            <person name="Harris D."/>
            <person name="Hoyer L.L."/>
            <person name="Hube B."/>
            <person name="Klis F.M."/>
            <person name="Kodira C."/>
            <person name="Lennard N."/>
            <person name="Logue M.E."/>
            <person name="Martin R."/>
            <person name="Neiman A.M."/>
            <person name="Nikolaou E."/>
            <person name="Quail M.A."/>
            <person name="Quinn J."/>
            <person name="Santos M.C."/>
            <person name="Schmitzberger F.F."/>
            <person name="Sherlock G."/>
            <person name="Shah P."/>
            <person name="Silverstein K.A."/>
            <person name="Skrzypek M.S."/>
            <person name="Soll D."/>
            <person name="Staggs R."/>
            <person name="Stansfield I."/>
            <person name="Stumpf M.P."/>
            <person name="Sudbery P.E."/>
            <person name="Srikantha T."/>
            <person name="Zeng Q."/>
            <person name="Berman J."/>
            <person name="Berriman M."/>
            <person name="Heitman J."/>
            <person name="Gow N.A."/>
            <person name="Lorenz M.C."/>
            <person name="Birren B.W."/>
            <person name="Kellis M."/>
            <person name="Cuomo C.A."/>
        </authorList>
    </citation>
    <scope>NUCLEOTIDE SEQUENCE [LARGE SCALE GENOMIC DNA]</scope>
    <source>
        <strain evidence="4">ATCC 11503 / BCRC 21390 / CBS 2605 / JCM 1781 / NBRC 1676 / NRRL YB-4239</strain>
    </source>
</reference>
<dbReference type="PANTHER" id="PTHR11736">
    <property type="entry name" value="MELANOMA-ASSOCIATED ANTIGEN MAGE ANTIGEN"/>
    <property type="match status" value="1"/>
</dbReference>
<dbReference type="Proteomes" id="UP000001996">
    <property type="component" value="Unassembled WGS sequence"/>
</dbReference>
<dbReference type="KEGG" id="lel:PVL30_004280"/>
<feature type="region of interest" description="Disordered" evidence="1">
    <location>
        <begin position="330"/>
        <end position="366"/>
    </location>
</feature>
<feature type="compositionally biased region" description="Acidic residues" evidence="1">
    <location>
        <begin position="36"/>
        <end position="48"/>
    </location>
</feature>
<evidence type="ECO:0000256" key="1">
    <source>
        <dbReference type="SAM" id="MobiDB-lite"/>
    </source>
</evidence>
<dbReference type="Pfam" id="PF01454">
    <property type="entry name" value="MAGE"/>
    <property type="match status" value="1"/>
</dbReference>
<feature type="compositionally biased region" description="Low complexity" evidence="1">
    <location>
        <begin position="165"/>
        <end position="180"/>
    </location>
</feature>
<dbReference type="AlphaFoldDB" id="A5E4M1"/>
<keyword evidence="4" id="KW-1185">Reference proteome</keyword>
<dbReference type="EMBL" id="CH981529">
    <property type="protein sequence ID" value="EDK46379.1"/>
    <property type="molecule type" value="Genomic_DNA"/>
</dbReference>
<dbReference type="GeneID" id="5231317"/>
<protein>
    <recommendedName>
        <fullName evidence="2">MAGE domain-containing protein</fullName>
    </recommendedName>
</protein>
<dbReference type="VEuPathDB" id="FungiDB:LELG_04560"/>
<feature type="compositionally biased region" description="Gly residues" evidence="1">
    <location>
        <begin position="181"/>
        <end position="191"/>
    </location>
</feature>
<feature type="compositionally biased region" description="Low complexity" evidence="1">
    <location>
        <begin position="348"/>
        <end position="357"/>
    </location>
</feature>
<feature type="domain" description="MAGE" evidence="2">
    <location>
        <begin position="98"/>
        <end position="388"/>
    </location>
</feature>
<dbReference type="STRING" id="379508.A5E4M1"/>
<feature type="compositionally biased region" description="Gly residues" evidence="1">
    <location>
        <begin position="335"/>
        <end position="347"/>
    </location>
</feature>
<dbReference type="GO" id="GO:0005634">
    <property type="term" value="C:nucleus"/>
    <property type="evidence" value="ECO:0007669"/>
    <property type="project" value="TreeGrafter"/>
</dbReference>
<evidence type="ECO:0000313" key="4">
    <source>
        <dbReference type="Proteomes" id="UP000001996"/>
    </source>
</evidence>
<dbReference type="PANTHER" id="PTHR11736:SF14">
    <property type="entry name" value="NSE3 HOMOLOG, SMC5-SMC6 COMPLEX COMPONENT"/>
    <property type="match status" value="1"/>
</dbReference>
<gene>
    <name evidence="3" type="ORF">LELG_04560</name>
</gene>
<evidence type="ECO:0000259" key="2">
    <source>
        <dbReference type="SMART" id="SM01373"/>
    </source>
</evidence>
<dbReference type="InterPro" id="IPR041899">
    <property type="entry name" value="MAGE_WH2"/>
</dbReference>
<dbReference type="HOGENOM" id="CLU_049350_0_0_1"/>
<dbReference type="OrthoDB" id="205198at2759"/>
<evidence type="ECO:0000313" key="3">
    <source>
        <dbReference type="EMBL" id="EDK46379.1"/>
    </source>
</evidence>
<dbReference type="Gene3D" id="1.10.10.1210">
    <property type="entry name" value="MAGE homology domain, winged helix WH2 motif"/>
    <property type="match status" value="1"/>
</dbReference>
<proteinExistence type="predicted"/>
<feature type="region of interest" description="Disordered" evidence="1">
    <location>
        <begin position="422"/>
        <end position="449"/>
    </location>
</feature>
<dbReference type="SMART" id="SM01373">
    <property type="entry name" value="MAGE"/>
    <property type="match status" value="1"/>
</dbReference>
<dbReference type="eggNOG" id="KOG4562">
    <property type="taxonomic scope" value="Eukaryota"/>
</dbReference>
<feature type="region of interest" description="Disordered" evidence="1">
    <location>
        <begin position="158"/>
        <end position="198"/>
    </location>
</feature>